<protein>
    <submittedName>
        <fullName evidence="3">Acetylxylan esterase</fullName>
    </submittedName>
</protein>
<dbReference type="PANTHER" id="PTHR40111">
    <property type="entry name" value="CEPHALOSPORIN-C DEACETYLASE"/>
    <property type="match status" value="1"/>
</dbReference>
<dbReference type="InterPro" id="IPR008391">
    <property type="entry name" value="AXE1_dom"/>
</dbReference>
<dbReference type="PANTHER" id="PTHR40111:SF1">
    <property type="entry name" value="CEPHALOSPORIN-C DEACETYLASE"/>
    <property type="match status" value="1"/>
</dbReference>
<keyword evidence="4" id="KW-1185">Reference proteome</keyword>
<dbReference type="SUPFAM" id="SSF53474">
    <property type="entry name" value="alpha/beta-Hydrolases"/>
    <property type="match status" value="1"/>
</dbReference>
<dbReference type="AlphaFoldDB" id="A0A556QSP2"/>
<feature type="chain" id="PRO_5022094981" evidence="1">
    <location>
        <begin position="24"/>
        <end position="448"/>
    </location>
</feature>
<dbReference type="Pfam" id="PF05448">
    <property type="entry name" value="AXE1"/>
    <property type="match status" value="1"/>
</dbReference>
<dbReference type="GO" id="GO:0052689">
    <property type="term" value="F:carboxylic ester hydrolase activity"/>
    <property type="evidence" value="ECO:0007669"/>
    <property type="project" value="TreeGrafter"/>
</dbReference>
<proteinExistence type="predicted"/>
<feature type="domain" description="Acetyl xylan esterase" evidence="2">
    <location>
        <begin position="135"/>
        <end position="410"/>
    </location>
</feature>
<dbReference type="Proteomes" id="UP000315648">
    <property type="component" value="Unassembled WGS sequence"/>
</dbReference>
<keyword evidence="1" id="KW-0732">Signal</keyword>
<dbReference type="InterPro" id="IPR029058">
    <property type="entry name" value="AB_hydrolase_fold"/>
</dbReference>
<reference evidence="3 4" key="1">
    <citation type="submission" date="2019-07" db="EMBL/GenBank/DDBJ databases">
        <title>Description of 53C-WASEF.</title>
        <authorList>
            <person name="Pitt A."/>
            <person name="Hahn M.W."/>
        </authorList>
    </citation>
    <scope>NUCLEOTIDE SEQUENCE [LARGE SCALE GENOMIC DNA]</scope>
    <source>
        <strain evidence="3 4">53C-WASEF</strain>
    </source>
</reference>
<evidence type="ECO:0000256" key="1">
    <source>
        <dbReference type="SAM" id="SignalP"/>
    </source>
</evidence>
<evidence type="ECO:0000313" key="3">
    <source>
        <dbReference type="EMBL" id="TSJ79652.1"/>
    </source>
</evidence>
<feature type="signal peptide" evidence="1">
    <location>
        <begin position="1"/>
        <end position="23"/>
    </location>
</feature>
<name>A0A556QSP2_9BACT</name>
<dbReference type="RefSeq" id="WP_144230193.1">
    <property type="nucleotide sequence ID" value="NZ_CBCRVV010000012.1"/>
</dbReference>
<dbReference type="EMBL" id="VMBG01000001">
    <property type="protein sequence ID" value="TSJ79652.1"/>
    <property type="molecule type" value="Genomic_DNA"/>
</dbReference>
<dbReference type="OrthoDB" id="9770528at2"/>
<gene>
    <name evidence="3" type="ORF">FPL22_10305</name>
</gene>
<evidence type="ECO:0000313" key="4">
    <source>
        <dbReference type="Proteomes" id="UP000315648"/>
    </source>
</evidence>
<dbReference type="Gene3D" id="3.40.50.1820">
    <property type="entry name" value="alpha/beta hydrolase"/>
    <property type="match status" value="1"/>
</dbReference>
<organism evidence="3 4">
    <name type="scientific">Rariglobus hedericola</name>
    <dbReference type="NCBI Taxonomy" id="2597822"/>
    <lineage>
        <taxon>Bacteria</taxon>
        <taxon>Pseudomonadati</taxon>
        <taxon>Verrucomicrobiota</taxon>
        <taxon>Opitutia</taxon>
        <taxon>Opitutales</taxon>
        <taxon>Opitutaceae</taxon>
        <taxon>Rariglobus</taxon>
    </lineage>
</organism>
<evidence type="ECO:0000259" key="2">
    <source>
        <dbReference type="Pfam" id="PF05448"/>
    </source>
</evidence>
<dbReference type="GO" id="GO:0005976">
    <property type="term" value="P:polysaccharide metabolic process"/>
    <property type="evidence" value="ECO:0007669"/>
    <property type="project" value="TreeGrafter"/>
</dbReference>
<accession>A0A556QSP2</accession>
<dbReference type="InterPro" id="IPR039069">
    <property type="entry name" value="CE7"/>
</dbReference>
<comment type="caution">
    <text evidence="3">The sequence shown here is derived from an EMBL/GenBank/DDBJ whole genome shotgun (WGS) entry which is preliminary data.</text>
</comment>
<sequence length="448" mass="48295">MNAFNRAFCFFALPLSFVASVDAASSWDGKKAVDYVLSVETERPDAIYKQGETVTYKITLLHQQKPAADQAVDYLISKDTVAPYQKGTITLKDGVATVTGSLGEPGFLQCQVTFKDGKTAYVAAAAAGIDPFEIKPSMPAPADFDAFWDAQKKRLAAVPMNPVLTPVPAPADRPGIEVFDLKVDSIGAPVSGYYSRPLKTTPKGHPARLYVDGAGVRSGDLLASARWAGRGVLSLSINAHGILNGQPGSYYADLANGSLKNYRKDGSSSRDTYYFLGMYLRVVRALDFLASQPEWDGHTLIIEGGSQGGAQSMAGAALDHRVTFITAMNAAMCDHTGMVVGRIAGWPKVVPVVDGNPDPLVLETSRYFDTVNFASRVKAQVYMWEGFIDTTCPPTGVYAAYNQVPTKKEMIPQVDSTHSIDGMKLWPAVAAAEQKHLDEMKAKFSSAK</sequence>